<dbReference type="PANTHER" id="PTHR12934:SF11">
    <property type="entry name" value="LARGE RIBOSOMAL SUBUNIT PROTEIN UL15M"/>
    <property type="match status" value="1"/>
</dbReference>
<proteinExistence type="inferred from homology"/>
<keyword evidence="3" id="KW-0687">Ribonucleoprotein</keyword>
<dbReference type="InterPro" id="IPR005749">
    <property type="entry name" value="Ribosomal_uL15_bac-type"/>
</dbReference>
<dbReference type="GO" id="GO:0005762">
    <property type="term" value="C:mitochondrial large ribosomal subunit"/>
    <property type="evidence" value="ECO:0007669"/>
    <property type="project" value="TreeGrafter"/>
</dbReference>
<name>A0A1B7TIA3_9ASCO</name>
<feature type="region of interest" description="Disordered" evidence="4">
    <location>
        <begin position="46"/>
        <end position="74"/>
    </location>
</feature>
<gene>
    <name evidence="5" type="ORF">HANVADRAFT_51697</name>
</gene>
<dbReference type="AlphaFoldDB" id="A0A1B7TIA3"/>
<dbReference type="NCBIfam" id="TIGR01071">
    <property type="entry name" value="rplO_bact"/>
    <property type="match status" value="1"/>
</dbReference>
<evidence type="ECO:0000313" key="6">
    <source>
        <dbReference type="Proteomes" id="UP000092321"/>
    </source>
</evidence>
<dbReference type="PANTHER" id="PTHR12934">
    <property type="entry name" value="50S RIBOSOMAL PROTEIN L15"/>
    <property type="match status" value="1"/>
</dbReference>
<sequence length="329" mass="37342">MNLLISNASHLLFNKSLSFTNTSVNSLLATRSISIINDLYPKESKIKKDRKVGRGPSSTRGRTAGRGMKGQKARNKVRALFEGGQTPQYLQLPKVGKNVEFLNYLNRPMVELPINKIVDFYRKGRLTSLLLENEENPVLDAKAMHDLGLVKLNFKGPHSKHSWGVRLVKSKFEEVPEEFKYTVNNDIKLPSNLKIEATKATLEAIDEIENVQKCSVRTVYHTPMTLRGLIEPESFMNTLSGKVPPMKRPGNKKDYLYYTNPLNRGFLSEGNFKNEEDAKWVQRIEQQKARVLEAFANGKKATAFGETLEDQLLILKGEYDQEGNKIEKV</sequence>
<dbReference type="InterPro" id="IPR036227">
    <property type="entry name" value="Ribosomal_uL15/eL18_sf"/>
</dbReference>
<dbReference type="EMBL" id="LXPE01000004">
    <property type="protein sequence ID" value="OBA28408.1"/>
    <property type="molecule type" value="Genomic_DNA"/>
</dbReference>
<dbReference type="Proteomes" id="UP000092321">
    <property type="component" value="Unassembled WGS sequence"/>
</dbReference>
<dbReference type="OrthoDB" id="361383at2759"/>
<comment type="similarity">
    <text evidence="1">Belongs to the universal ribosomal protein uL15 family.</text>
</comment>
<accession>A0A1B7TIA3</accession>
<evidence type="ECO:0000256" key="3">
    <source>
        <dbReference type="ARBA" id="ARBA00023274"/>
    </source>
</evidence>
<dbReference type="GO" id="GO:0003735">
    <property type="term" value="F:structural constituent of ribosome"/>
    <property type="evidence" value="ECO:0007669"/>
    <property type="project" value="InterPro"/>
</dbReference>
<evidence type="ECO:0000256" key="4">
    <source>
        <dbReference type="SAM" id="MobiDB-lite"/>
    </source>
</evidence>
<protein>
    <submittedName>
        <fullName evidence="5">Uncharacterized protein</fullName>
    </submittedName>
</protein>
<dbReference type="InterPro" id="IPR030878">
    <property type="entry name" value="Ribosomal_uL15"/>
</dbReference>
<reference evidence="6" key="1">
    <citation type="journal article" date="2016" name="Proc. Natl. Acad. Sci. U.S.A.">
        <title>Comparative genomics of biotechnologically important yeasts.</title>
        <authorList>
            <person name="Riley R."/>
            <person name="Haridas S."/>
            <person name="Wolfe K.H."/>
            <person name="Lopes M.R."/>
            <person name="Hittinger C.T."/>
            <person name="Goeker M."/>
            <person name="Salamov A.A."/>
            <person name="Wisecaver J.H."/>
            <person name="Long T.M."/>
            <person name="Calvey C.H."/>
            <person name="Aerts A.L."/>
            <person name="Barry K.W."/>
            <person name="Choi C."/>
            <person name="Clum A."/>
            <person name="Coughlan A.Y."/>
            <person name="Deshpande S."/>
            <person name="Douglass A.P."/>
            <person name="Hanson S.J."/>
            <person name="Klenk H.-P."/>
            <person name="LaButti K.M."/>
            <person name="Lapidus A."/>
            <person name="Lindquist E.A."/>
            <person name="Lipzen A.M."/>
            <person name="Meier-Kolthoff J.P."/>
            <person name="Ohm R.A."/>
            <person name="Otillar R.P."/>
            <person name="Pangilinan J.L."/>
            <person name="Peng Y."/>
            <person name="Rokas A."/>
            <person name="Rosa C.A."/>
            <person name="Scheuner C."/>
            <person name="Sibirny A.A."/>
            <person name="Slot J.C."/>
            <person name="Stielow J.B."/>
            <person name="Sun H."/>
            <person name="Kurtzman C.P."/>
            <person name="Blackwell M."/>
            <person name="Grigoriev I.V."/>
            <person name="Jeffries T.W."/>
        </authorList>
    </citation>
    <scope>NUCLEOTIDE SEQUENCE [LARGE SCALE GENOMIC DNA]</scope>
    <source>
        <strain evidence="6">NRRL Y-1626</strain>
    </source>
</reference>
<comment type="caution">
    <text evidence="5">The sequence shown here is derived from an EMBL/GenBank/DDBJ whole genome shotgun (WGS) entry which is preliminary data.</text>
</comment>
<dbReference type="GO" id="GO:0006412">
    <property type="term" value="P:translation"/>
    <property type="evidence" value="ECO:0007669"/>
    <property type="project" value="InterPro"/>
</dbReference>
<organism evidence="5 6">
    <name type="scientific">Hanseniaspora valbyensis NRRL Y-1626</name>
    <dbReference type="NCBI Taxonomy" id="766949"/>
    <lineage>
        <taxon>Eukaryota</taxon>
        <taxon>Fungi</taxon>
        <taxon>Dikarya</taxon>
        <taxon>Ascomycota</taxon>
        <taxon>Saccharomycotina</taxon>
        <taxon>Saccharomycetes</taxon>
        <taxon>Saccharomycodales</taxon>
        <taxon>Saccharomycodaceae</taxon>
        <taxon>Hanseniaspora</taxon>
    </lineage>
</organism>
<evidence type="ECO:0000313" key="5">
    <source>
        <dbReference type="EMBL" id="OBA28408.1"/>
    </source>
</evidence>
<evidence type="ECO:0000256" key="1">
    <source>
        <dbReference type="ARBA" id="ARBA00007320"/>
    </source>
</evidence>
<dbReference type="HAMAP" id="MF_01341">
    <property type="entry name" value="Ribosomal_uL15"/>
    <property type="match status" value="1"/>
</dbReference>
<keyword evidence="2" id="KW-0689">Ribosomal protein</keyword>
<evidence type="ECO:0000256" key="2">
    <source>
        <dbReference type="ARBA" id="ARBA00022980"/>
    </source>
</evidence>
<dbReference type="SUPFAM" id="SSF52080">
    <property type="entry name" value="Ribosomal proteins L15p and L18e"/>
    <property type="match status" value="1"/>
</dbReference>
<keyword evidence="6" id="KW-1185">Reference proteome</keyword>